<protein>
    <submittedName>
        <fullName evidence="2">Uncharacterized protein</fullName>
    </submittedName>
</protein>
<keyword evidence="3" id="KW-1185">Reference proteome</keyword>
<proteinExistence type="predicted"/>
<evidence type="ECO:0000313" key="2">
    <source>
        <dbReference type="EMBL" id="CAH2328330.1"/>
    </source>
</evidence>
<dbReference type="EMBL" id="OW240924">
    <property type="protein sequence ID" value="CAH2328330.1"/>
    <property type="molecule type" value="Genomic_DNA"/>
</dbReference>
<feature type="region of interest" description="Disordered" evidence="1">
    <location>
        <begin position="34"/>
        <end position="58"/>
    </location>
</feature>
<gene>
    <name evidence="2" type="ORF">PECUL_23A042611</name>
</gene>
<sequence length="80" mass="9276">MAKTSNSLWDRLSIHIETLKATDAERMWREELRETNGTPLGAPSTATLHPHTMGPSELKTTRDILPEHWALTRRIQRRRC</sequence>
<name>A0AAD1TPB4_PELCU</name>
<evidence type="ECO:0000256" key="1">
    <source>
        <dbReference type="SAM" id="MobiDB-lite"/>
    </source>
</evidence>
<accession>A0AAD1TPB4</accession>
<reference evidence="2" key="1">
    <citation type="submission" date="2022-03" db="EMBL/GenBank/DDBJ databases">
        <authorList>
            <person name="Alioto T."/>
            <person name="Alioto T."/>
            <person name="Gomez Garrido J."/>
        </authorList>
    </citation>
    <scope>NUCLEOTIDE SEQUENCE</scope>
</reference>
<dbReference type="Proteomes" id="UP001295444">
    <property type="component" value="Chromosome 13"/>
</dbReference>
<evidence type="ECO:0000313" key="3">
    <source>
        <dbReference type="Proteomes" id="UP001295444"/>
    </source>
</evidence>
<organism evidence="2 3">
    <name type="scientific">Pelobates cultripes</name>
    <name type="common">Western spadefoot toad</name>
    <dbReference type="NCBI Taxonomy" id="61616"/>
    <lineage>
        <taxon>Eukaryota</taxon>
        <taxon>Metazoa</taxon>
        <taxon>Chordata</taxon>
        <taxon>Craniata</taxon>
        <taxon>Vertebrata</taxon>
        <taxon>Euteleostomi</taxon>
        <taxon>Amphibia</taxon>
        <taxon>Batrachia</taxon>
        <taxon>Anura</taxon>
        <taxon>Pelobatoidea</taxon>
        <taxon>Pelobatidae</taxon>
        <taxon>Pelobates</taxon>
    </lineage>
</organism>
<dbReference type="AlphaFoldDB" id="A0AAD1TPB4"/>